<evidence type="ECO:0000313" key="4">
    <source>
        <dbReference type="Proteomes" id="UP000326354"/>
    </source>
</evidence>
<dbReference type="EMBL" id="AP019860">
    <property type="protein sequence ID" value="BBM83969.1"/>
    <property type="molecule type" value="Genomic_DNA"/>
</dbReference>
<name>A0A5S9ILA8_UABAM</name>
<dbReference type="SUPFAM" id="SSF55120">
    <property type="entry name" value="Pseudouridine synthase"/>
    <property type="match status" value="1"/>
</dbReference>
<dbReference type="GO" id="GO:0009982">
    <property type="term" value="F:pseudouridine synthase activity"/>
    <property type="evidence" value="ECO:0007669"/>
    <property type="project" value="InterPro"/>
</dbReference>
<dbReference type="InterPro" id="IPR020103">
    <property type="entry name" value="PsdUridine_synth_cat_dom_sf"/>
</dbReference>
<accession>A0A5S9ILA8</accession>
<dbReference type="Pfam" id="PF00849">
    <property type="entry name" value="PseudoU_synth_2"/>
    <property type="match status" value="1"/>
</dbReference>
<evidence type="ECO:0000313" key="3">
    <source>
        <dbReference type="EMBL" id="BBM83969.1"/>
    </source>
</evidence>
<dbReference type="PANTHER" id="PTHR21600">
    <property type="entry name" value="MITOCHONDRIAL RNA PSEUDOURIDINE SYNTHASE"/>
    <property type="match status" value="1"/>
</dbReference>
<dbReference type="Gene3D" id="3.30.2350.10">
    <property type="entry name" value="Pseudouridine synthase"/>
    <property type="match status" value="1"/>
</dbReference>
<protein>
    <submittedName>
        <fullName evidence="3">Pseudouridine synthase</fullName>
    </submittedName>
</protein>
<dbReference type="OrthoDB" id="9784108at2"/>
<dbReference type="KEGG" id="uam:UABAM_02324"/>
<dbReference type="Proteomes" id="UP000326354">
    <property type="component" value="Chromosome"/>
</dbReference>
<evidence type="ECO:0000259" key="2">
    <source>
        <dbReference type="Pfam" id="PF00849"/>
    </source>
</evidence>
<dbReference type="GO" id="GO:0003723">
    <property type="term" value="F:RNA binding"/>
    <property type="evidence" value="ECO:0007669"/>
    <property type="project" value="InterPro"/>
</dbReference>
<feature type="domain" description="Pseudouridine synthase RsuA/RluA-like" evidence="2">
    <location>
        <begin position="113"/>
        <end position="260"/>
    </location>
</feature>
<gene>
    <name evidence="3" type="ORF">UABAM_02324</name>
</gene>
<proteinExistence type="inferred from homology"/>
<dbReference type="PANTHER" id="PTHR21600:SF87">
    <property type="entry name" value="RNA PSEUDOURIDYLATE SYNTHASE DOMAIN-CONTAINING PROTEIN 1"/>
    <property type="match status" value="1"/>
</dbReference>
<dbReference type="GO" id="GO:0000455">
    <property type="term" value="P:enzyme-directed rRNA pseudouridine synthesis"/>
    <property type="evidence" value="ECO:0007669"/>
    <property type="project" value="TreeGrafter"/>
</dbReference>
<dbReference type="AlphaFoldDB" id="A0A5S9ILA8"/>
<evidence type="ECO:0000256" key="1">
    <source>
        <dbReference type="ARBA" id="ARBA00010876"/>
    </source>
</evidence>
<dbReference type="InterPro" id="IPR050188">
    <property type="entry name" value="RluA_PseudoU_synthase"/>
</dbReference>
<keyword evidence="4" id="KW-1185">Reference proteome</keyword>
<sequence length="312" mass="36657">MALANNIIMNTNLTRLEKQLTSIYHTWTITNFRYQDCHIKTFLQEKLPHIDGETWERRMQLGGLYINGIRIKSNDKIVLPARIEYFEPKFSIENPHEFFPCFKNEYVVYEDEDIIVFFKPAKLPSVCSRDQIYFSAKQMLEDYTKQILHLPSRLDNSAQGVMVVSKSKRMHHSLQRAFENKQVEKTYRVLVGGAVTWAEKKVENHIDRSLLHPVLRQVVTKGGKKSCTHFRVLRKKQHNTLLQATPITGRTHQIRVHCAHLQIPIVGDYFYDGLPFSELCLLSYQLKFYHEFQEKWLTVTVPQNLLPPWAIL</sequence>
<organism evidence="3 4">
    <name type="scientific">Uabimicrobium amorphum</name>
    <dbReference type="NCBI Taxonomy" id="2596890"/>
    <lineage>
        <taxon>Bacteria</taxon>
        <taxon>Pseudomonadati</taxon>
        <taxon>Planctomycetota</taxon>
        <taxon>Candidatus Uabimicrobiia</taxon>
        <taxon>Candidatus Uabimicrobiales</taxon>
        <taxon>Candidatus Uabimicrobiaceae</taxon>
        <taxon>Candidatus Uabimicrobium</taxon>
    </lineage>
</organism>
<dbReference type="RefSeq" id="WP_151968149.1">
    <property type="nucleotide sequence ID" value="NZ_AP019860.1"/>
</dbReference>
<dbReference type="GO" id="GO:0140098">
    <property type="term" value="F:catalytic activity, acting on RNA"/>
    <property type="evidence" value="ECO:0007669"/>
    <property type="project" value="UniProtKB-ARBA"/>
</dbReference>
<reference evidence="3 4" key="1">
    <citation type="submission" date="2019-08" db="EMBL/GenBank/DDBJ databases">
        <title>Complete genome sequence of Candidatus Uab amorphum.</title>
        <authorList>
            <person name="Shiratori T."/>
            <person name="Suzuki S."/>
            <person name="Kakizawa Y."/>
            <person name="Ishida K."/>
        </authorList>
    </citation>
    <scope>NUCLEOTIDE SEQUENCE [LARGE SCALE GENOMIC DNA]</scope>
    <source>
        <strain evidence="3 4">SRT547</strain>
    </source>
</reference>
<comment type="similarity">
    <text evidence="1">Belongs to the pseudouridine synthase RluA family.</text>
</comment>
<dbReference type="CDD" id="cd02869">
    <property type="entry name" value="PseudoU_synth_RluA_like"/>
    <property type="match status" value="1"/>
</dbReference>
<dbReference type="InterPro" id="IPR006145">
    <property type="entry name" value="PsdUridine_synth_RsuA/RluA"/>
</dbReference>